<gene>
    <name evidence="2" type="ORF">Fcan01_28361</name>
</gene>
<feature type="compositionally biased region" description="Basic and acidic residues" evidence="1">
    <location>
        <begin position="67"/>
        <end position="83"/>
    </location>
</feature>
<name>A0A226CWL5_FOLCA</name>
<feature type="compositionally biased region" description="Basic and acidic residues" evidence="1">
    <location>
        <begin position="120"/>
        <end position="137"/>
    </location>
</feature>
<keyword evidence="3" id="KW-1185">Reference proteome</keyword>
<evidence type="ECO:0000313" key="2">
    <source>
        <dbReference type="EMBL" id="OXA36908.1"/>
    </source>
</evidence>
<protein>
    <submittedName>
        <fullName evidence="2">Uncharacterized protein</fullName>
    </submittedName>
</protein>
<dbReference type="EMBL" id="LNIX01000069">
    <property type="protein sequence ID" value="OXA36908.1"/>
    <property type="molecule type" value="Genomic_DNA"/>
</dbReference>
<evidence type="ECO:0000313" key="3">
    <source>
        <dbReference type="Proteomes" id="UP000198287"/>
    </source>
</evidence>
<sequence>MCFVLFFKNLASPSPTPVVIKSGRRGRPPKRKLSDGDTPLEQSAPKKGKTTKPSPSVANDDGTIDPVPEKPGRGRPKNKDTNNKDVTTSKSVSPSASHKKKSTTKTVLLPDSSSPSPKKGASEGEKGRKSECDHLEVKTGPSSGGSSSSGKSLLMDQDYGNIVAEGGERAGGCGAKSAKEFVSTAEKNQVERECDKFSERVNPHGSQEQEEKCAHQRTFPITT</sequence>
<evidence type="ECO:0000256" key="1">
    <source>
        <dbReference type="SAM" id="MobiDB-lite"/>
    </source>
</evidence>
<comment type="caution">
    <text evidence="2">The sequence shown here is derived from an EMBL/GenBank/DDBJ whole genome shotgun (WGS) entry which is preliminary data.</text>
</comment>
<accession>A0A226CWL5</accession>
<dbReference type="Proteomes" id="UP000198287">
    <property type="component" value="Unassembled WGS sequence"/>
</dbReference>
<feature type="compositionally biased region" description="Basic residues" evidence="1">
    <location>
        <begin position="22"/>
        <end position="31"/>
    </location>
</feature>
<proteinExistence type="predicted"/>
<feature type="region of interest" description="Disordered" evidence="1">
    <location>
        <begin position="13"/>
        <end position="154"/>
    </location>
</feature>
<feature type="compositionally biased region" description="Basic and acidic residues" evidence="1">
    <location>
        <begin position="200"/>
        <end position="214"/>
    </location>
</feature>
<reference evidence="2 3" key="1">
    <citation type="submission" date="2015-12" db="EMBL/GenBank/DDBJ databases">
        <title>The genome of Folsomia candida.</title>
        <authorList>
            <person name="Faddeeva A."/>
            <person name="Derks M.F."/>
            <person name="Anvar Y."/>
            <person name="Smit S."/>
            <person name="Van Straalen N."/>
            <person name="Roelofs D."/>
        </authorList>
    </citation>
    <scope>NUCLEOTIDE SEQUENCE [LARGE SCALE GENOMIC DNA]</scope>
    <source>
        <strain evidence="2 3">VU population</strain>
        <tissue evidence="2">Whole body</tissue>
    </source>
</reference>
<feature type="region of interest" description="Disordered" evidence="1">
    <location>
        <begin position="200"/>
        <end position="223"/>
    </location>
</feature>
<feature type="compositionally biased region" description="Low complexity" evidence="1">
    <location>
        <begin position="140"/>
        <end position="152"/>
    </location>
</feature>
<dbReference type="AlphaFoldDB" id="A0A226CWL5"/>
<organism evidence="2 3">
    <name type="scientific">Folsomia candida</name>
    <name type="common">Springtail</name>
    <dbReference type="NCBI Taxonomy" id="158441"/>
    <lineage>
        <taxon>Eukaryota</taxon>
        <taxon>Metazoa</taxon>
        <taxon>Ecdysozoa</taxon>
        <taxon>Arthropoda</taxon>
        <taxon>Hexapoda</taxon>
        <taxon>Collembola</taxon>
        <taxon>Entomobryomorpha</taxon>
        <taxon>Isotomoidea</taxon>
        <taxon>Isotomidae</taxon>
        <taxon>Proisotominae</taxon>
        <taxon>Folsomia</taxon>
    </lineage>
</organism>